<dbReference type="InterPro" id="IPR051923">
    <property type="entry name" value="Glycosyl_Hydrolase_39"/>
</dbReference>
<dbReference type="SUPFAM" id="SSF51445">
    <property type="entry name" value="(Trans)glycosidases"/>
    <property type="match status" value="1"/>
</dbReference>
<evidence type="ECO:0000313" key="3">
    <source>
        <dbReference type="Proteomes" id="UP001217485"/>
    </source>
</evidence>
<organism evidence="2 3">
    <name type="scientific">Sorangium atrum</name>
    <dbReference type="NCBI Taxonomy" id="2995308"/>
    <lineage>
        <taxon>Bacteria</taxon>
        <taxon>Pseudomonadati</taxon>
        <taxon>Myxococcota</taxon>
        <taxon>Polyangia</taxon>
        <taxon>Polyangiales</taxon>
        <taxon>Polyangiaceae</taxon>
        <taxon>Sorangium</taxon>
    </lineage>
</organism>
<proteinExistence type="predicted"/>
<keyword evidence="3" id="KW-1185">Reference proteome</keyword>
<dbReference type="InterPro" id="IPR017853">
    <property type="entry name" value="GH"/>
</dbReference>
<dbReference type="PROSITE" id="PS51257">
    <property type="entry name" value="PROKAR_LIPOPROTEIN"/>
    <property type="match status" value="1"/>
</dbReference>
<evidence type="ECO:0000256" key="1">
    <source>
        <dbReference type="SAM" id="MobiDB-lite"/>
    </source>
</evidence>
<evidence type="ECO:0000313" key="2">
    <source>
        <dbReference type="EMBL" id="MDC0685573.1"/>
    </source>
</evidence>
<name>A0ABT5CGK9_9BACT</name>
<feature type="compositionally biased region" description="Gly residues" evidence="1">
    <location>
        <begin position="27"/>
        <end position="53"/>
    </location>
</feature>
<protein>
    <submittedName>
        <fullName evidence="2">Uncharacterized protein</fullName>
    </submittedName>
</protein>
<dbReference type="PANTHER" id="PTHR12631:SF11">
    <property type="entry name" value="GLYCOSIDE HYDROLASE FAMILY 5 DOMAIN-CONTAINING PROTEIN"/>
    <property type="match status" value="1"/>
</dbReference>
<comment type="caution">
    <text evidence="2">The sequence shown here is derived from an EMBL/GenBank/DDBJ whole genome shotgun (WGS) entry which is preliminary data.</text>
</comment>
<accession>A0ABT5CGK9</accession>
<reference evidence="2 3" key="1">
    <citation type="submission" date="2023-01" db="EMBL/GenBank/DDBJ databases">
        <title>Minimal conservation of predation-associated metabolite biosynthetic gene clusters underscores biosynthetic potential of Myxococcota including descriptions for ten novel species: Archangium lansinium sp. nov., Myxococcus landrumus sp. nov., Nannocystis bai.</title>
        <authorList>
            <person name="Ahearne A."/>
            <person name="Stevens C."/>
            <person name="Dowd S."/>
        </authorList>
    </citation>
    <scope>NUCLEOTIDE SEQUENCE [LARGE SCALE GENOMIC DNA]</scope>
    <source>
        <strain evidence="2 3">WIWO2</strain>
    </source>
</reference>
<sequence>MRRWSVLLCASAVVACGSGDDSPGYDSSGGGGISSGEGGSGGDGGSGGNGGNGGLPPAFRYGANLGHRNADWGDDKEATLAALAGARSLRIKLPAAHFARWGYEIEVGDIQSYASLGMGDHIGFLIGSESVDLTVAPADAEDWQNEYYTPKSLYEPIFSADGTVNQGNAWASYVYRTVDTYKPWVKLWHVWNEPDWVADWRVTETWKTEPPKAADLPRFNGSIFDYIRMLRVTKEAARKADPDARIATGGIGYPSFLSAILRYTDNPDGGAVTPDYPEKGGAYIDVLDFHYYPIFSPKSSDASVDDFLASKDAFAATLADGGAEVQRWNVSENGAPLAPTPEYPEVGSPEYARNYLIKMMIMAQAHGIGGVDWFILSNGEDGSDDVFAHMGLYNDVGALASVDQATKTDLGKAYTTLNEVLFGASYDDRTTRELALPGGARGAVFTKDGKRRIALWAVTASSTEEASASAELATATGFEVHAWDGAKTSADASGGKVTLALSGSPVLLVER</sequence>
<feature type="region of interest" description="Disordered" evidence="1">
    <location>
        <begin position="21"/>
        <end position="53"/>
    </location>
</feature>
<dbReference type="Proteomes" id="UP001217485">
    <property type="component" value="Unassembled WGS sequence"/>
</dbReference>
<dbReference type="PANTHER" id="PTHR12631">
    <property type="entry name" value="ALPHA-L-IDURONIDASE"/>
    <property type="match status" value="1"/>
</dbReference>
<gene>
    <name evidence="2" type="ORF">POL72_48150</name>
</gene>
<dbReference type="RefSeq" id="WP_272103954.1">
    <property type="nucleotide sequence ID" value="NZ_JAQNDK010000007.1"/>
</dbReference>
<dbReference type="Gene3D" id="3.20.20.80">
    <property type="entry name" value="Glycosidases"/>
    <property type="match status" value="1"/>
</dbReference>
<dbReference type="EMBL" id="JAQNDK010000007">
    <property type="protein sequence ID" value="MDC0685573.1"/>
    <property type="molecule type" value="Genomic_DNA"/>
</dbReference>